<evidence type="ECO:0000256" key="1">
    <source>
        <dbReference type="ARBA" id="ARBA00022763"/>
    </source>
</evidence>
<accession>A0A4U1BP50</accession>
<evidence type="ECO:0000259" key="2">
    <source>
        <dbReference type="Pfam" id="PF00817"/>
    </source>
</evidence>
<protein>
    <submittedName>
        <fullName evidence="3">DNA polymerase Y family protein</fullName>
    </submittedName>
</protein>
<dbReference type="Pfam" id="PF00817">
    <property type="entry name" value="IMS"/>
    <property type="match status" value="1"/>
</dbReference>
<sequence length="472" mass="53366">MDPLWLAIHFVDLALHSRLQQQQPGFYALVEGHPPTLTQVNGAARQQGVKPSMNIATATALCAELTLLSLENEANQNLERLAQWAYAFSGKVVVVEPDLLLLEGRSMLKLFGGLVPWLQAIEASASSLALPYGLGVGRTPLMATLFARQGRQCAVSLGEFESKQDERQRLNQLSLHELALPGEAAQRLQNMGITQFSQLSALPRHELGQRFGSELLLYLQRLLGEVADIRKEFQPPSEFCHKQVLLEEVAHTQGLLFPLKRMLGLLATFLRYRQLACEQFSIFLKHRQGEDTELIIRPAFAQGRADELLKLVQLRFERLTLFQPVIEVSVVSGHHNSLAVTSGALSSDGQSWVDSQLPQLQLLGQFKARLGNDRVGMVSCVDAIRPEKAWRWSELEGNSDGGCTKPRPPWLLPEPVAVERRRLSLRHGPERLESDWWHVEPLARDYYLAQLDGHRWCWVYRDLQGWYIHGWF</sequence>
<evidence type="ECO:0000313" key="3">
    <source>
        <dbReference type="EMBL" id="TKB54236.1"/>
    </source>
</evidence>
<feature type="domain" description="UmuC" evidence="2">
    <location>
        <begin position="35"/>
        <end position="146"/>
    </location>
</feature>
<dbReference type="GO" id="GO:0006281">
    <property type="term" value="P:DNA repair"/>
    <property type="evidence" value="ECO:0007669"/>
    <property type="project" value="InterPro"/>
</dbReference>
<reference evidence="3 4" key="1">
    <citation type="submission" date="2019-04" db="EMBL/GenBank/DDBJ databases">
        <authorList>
            <person name="Hwang J.C."/>
        </authorList>
    </citation>
    <scope>NUCLEOTIDE SEQUENCE [LARGE SCALE GENOMIC DNA]</scope>
    <source>
        <strain evidence="3 4">IMCC35002</strain>
    </source>
</reference>
<gene>
    <name evidence="3" type="ORF">FCL42_12630</name>
</gene>
<dbReference type="RefSeq" id="WP_136863785.1">
    <property type="nucleotide sequence ID" value="NZ_SWCJ01000009.1"/>
</dbReference>
<dbReference type="AlphaFoldDB" id="A0A4U1BP50"/>
<dbReference type="Proteomes" id="UP000305675">
    <property type="component" value="Unassembled WGS sequence"/>
</dbReference>
<proteinExistence type="predicted"/>
<dbReference type="SUPFAM" id="SSF56672">
    <property type="entry name" value="DNA/RNA polymerases"/>
    <property type="match status" value="1"/>
</dbReference>
<evidence type="ECO:0000313" key="4">
    <source>
        <dbReference type="Proteomes" id="UP000305675"/>
    </source>
</evidence>
<comment type="caution">
    <text evidence="3">The sequence shown here is derived from an EMBL/GenBank/DDBJ whole genome shotgun (WGS) entry which is preliminary data.</text>
</comment>
<dbReference type="EMBL" id="SWCJ01000009">
    <property type="protein sequence ID" value="TKB54236.1"/>
    <property type="molecule type" value="Genomic_DNA"/>
</dbReference>
<name>A0A4U1BP50_9GAMM</name>
<dbReference type="PANTHER" id="PTHR35369:SF2">
    <property type="entry name" value="BLR3025 PROTEIN"/>
    <property type="match status" value="1"/>
</dbReference>
<keyword evidence="4" id="KW-1185">Reference proteome</keyword>
<dbReference type="OrthoDB" id="5298951at2"/>
<keyword evidence="1" id="KW-0227">DNA damage</keyword>
<dbReference type="PANTHER" id="PTHR35369">
    <property type="entry name" value="BLR3025 PROTEIN-RELATED"/>
    <property type="match status" value="1"/>
</dbReference>
<organism evidence="3 4">
    <name type="scientific">Ferrimonas aestuarii</name>
    <dbReference type="NCBI Taxonomy" id="2569539"/>
    <lineage>
        <taxon>Bacteria</taxon>
        <taxon>Pseudomonadati</taxon>
        <taxon>Pseudomonadota</taxon>
        <taxon>Gammaproteobacteria</taxon>
        <taxon>Alteromonadales</taxon>
        <taxon>Ferrimonadaceae</taxon>
        <taxon>Ferrimonas</taxon>
    </lineage>
</organism>
<dbReference type="InterPro" id="IPR043502">
    <property type="entry name" value="DNA/RNA_pol_sf"/>
</dbReference>
<dbReference type="InterPro" id="IPR001126">
    <property type="entry name" value="UmuC"/>
</dbReference>
<dbReference type="CDD" id="cd03468">
    <property type="entry name" value="PolY_like"/>
    <property type="match status" value="1"/>
</dbReference>
<dbReference type="InterPro" id="IPR050356">
    <property type="entry name" value="SulA_CellDiv_inhibitor"/>
</dbReference>